<comment type="caution">
    <text evidence="1">The sequence shown here is derived from an EMBL/GenBank/DDBJ whole genome shotgun (WGS) entry which is preliminary data.</text>
</comment>
<sequence>MVVGAPSPPQEGGLSRSGMVLRRNGARVCPTGGHGLPDKRARPAVWGDECNEIGLKFLPDYNLSATFEYPVQKFSPMGGTASPTGGFPPVPPLAPPLVLRWLSFAMKCLELMWISEGMRKILAAAYKDRQQSNKQETSRLYSRGEGFESLLLYLFNRK</sequence>
<dbReference type="Proteomes" id="UP000499080">
    <property type="component" value="Unassembled WGS sequence"/>
</dbReference>
<evidence type="ECO:0000313" key="1">
    <source>
        <dbReference type="EMBL" id="GBN51880.1"/>
    </source>
</evidence>
<keyword evidence="2" id="KW-1185">Reference proteome</keyword>
<dbReference type="EMBL" id="BGPR01011556">
    <property type="protein sequence ID" value="GBN51880.1"/>
    <property type="molecule type" value="Genomic_DNA"/>
</dbReference>
<dbReference type="AlphaFoldDB" id="A0A4Y2PMW3"/>
<evidence type="ECO:0000313" key="2">
    <source>
        <dbReference type="Proteomes" id="UP000499080"/>
    </source>
</evidence>
<name>A0A4Y2PMW3_ARAVE</name>
<gene>
    <name evidence="1" type="ORF">AVEN_80681_1</name>
</gene>
<reference evidence="1 2" key="1">
    <citation type="journal article" date="2019" name="Sci. Rep.">
        <title>Orb-weaving spider Araneus ventricosus genome elucidates the spidroin gene catalogue.</title>
        <authorList>
            <person name="Kono N."/>
            <person name="Nakamura H."/>
            <person name="Ohtoshi R."/>
            <person name="Moran D.A.P."/>
            <person name="Shinohara A."/>
            <person name="Yoshida Y."/>
            <person name="Fujiwara M."/>
            <person name="Mori M."/>
            <person name="Tomita M."/>
            <person name="Arakawa K."/>
        </authorList>
    </citation>
    <scope>NUCLEOTIDE SEQUENCE [LARGE SCALE GENOMIC DNA]</scope>
</reference>
<organism evidence="1 2">
    <name type="scientific">Araneus ventricosus</name>
    <name type="common">Orbweaver spider</name>
    <name type="synonym">Epeira ventricosa</name>
    <dbReference type="NCBI Taxonomy" id="182803"/>
    <lineage>
        <taxon>Eukaryota</taxon>
        <taxon>Metazoa</taxon>
        <taxon>Ecdysozoa</taxon>
        <taxon>Arthropoda</taxon>
        <taxon>Chelicerata</taxon>
        <taxon>Arachnida</taxon>
        <taxon>Araneae</taxon>
        <taxon>Araneomorphae</taxon>
        <taxon>Entelegynae</taxon>
        <taxon>Araneoidea</taxon>
        <taxon>Araneidae</taxon>
        <taxon>Araneus</taxon>
    </lineage>
</organism>
<protein>
    <submittedName>
        <fullName evidence="1">Uncharacterized protein</fullName>
    </submittedName>
</protein>
<accession>A0A4Y2PMW3</accession>
<proteinExistence type="predicted"/>